<gene>
    <name evidence="1" type="ORF">Acj61p118</name>
</gene>
<dbReference type="RefSeq" id="YP_004009735.1">
    <property type="nucleotide sequence ID" value="NC_014661.1"/>
</dbReference>
<protein>
    <submittedName>
        <fullName evidence="1">Uncharacterized protein</fullName>
    </submittedName>
</protein>
<reference evidence="1 2" key="1">
    <citation type="journal article" date="2010" name="Virol. J.">
        <title>Genomes of the T4-related bacteriophages as windows on microbial genome evolution.</title>
        <authorList>
            <person name="Petrov V.M."/>
            <person name="Ratnayaka S."/>
            <person name="Nolan J.M."/>
            <person name="Miller E.S."/>
            <person name="Karam J.D."/>
        </authorList>
    </citation>
    <scope>NUCLEOTIDE SEQUENCE [LARGE SCALE GENOMIC DNA]</scope>
</reference>
<keyword evidence="2" id="KW-1185">Reference proteome</keyword>
<organism evidence="1 2">
    <name type="scientific">Acinetobacter phage Acj61</name>
    <dbReference type="NCBI Taxonomy" id="760732"/>
    <lineage>
        <taxon>Viruses</taxon>
        <taxon>Duplodnaviria</taxon>
        <taxon>Heunggongvirae</taxon>
        <taxon>Uroviricota</taxon>
        <taxon>Caudoviricetes</taxon>
        <taxon>Pantevenvirales</taxon>
        <taxon>Straboviridae</taxon>
        <taxon>Twarogvirinae</taxon>
        <taxon>Lasallevirus</taxon>
        <taxon>Lasallevirus Acj61</taxon>
        <taxon>Acinetobacter virus Acj61</taxon>
    </lineage>
</organism>
<name>E5E499_9CAUD</name>
<evidence type="ECO:0000313" key="1">
    <source>
        <dbReference type="EMBL" id="ADG36083.1"/>
    </source>
</evidence>
<dbReference type="OrthoDB" id="34618at10239"/>
<evidence type="ECO:0000313" key="2">
    <source>
        <dbReference type="Proteomes" id="UP000008730"/>
    </source>
</evidence>
<sequence length="268" mass="31291">MELLINREYVLRPKFDGSRRIRIAKHIIMVSEDEARLVNDYYGEPIYNPQELLETHDIEPLYTYECIEDIYSELQRMINTGAYDTDIIQLAQEFAKNYNTGHHVVFGEGALTMRSYKLIEEIIIQFANGNLTKELYVSPFTYQIGEMYLTQGGEYRQVLGRTFTKGYEAVFTLGPDFEAYPFKHYYKYDRSTAHKGDTGRCTGTWHEYTERENFLREDYGNRFESFQEACVQLNVNPKSVDTNRVHPLPELNKRIFALMGGSLLDAKS</sequence>
<accession>E5E499</accession>
<dbReference type="KEGG" id="vg:9926009"/>
<dbReference type="GeneID" id="9926009"/>
<proteinExistence type="predicted"/>
<dbReference type="EMBL" id="GU911519">
    <property type="protein sequence ID" value="ADG36083.1"/>
    <property type="molecule type" value="Genomic_DNA"/>
</dbReference>
<dbReference type="Proteomes" id="UP000008730">
    <property type="component" value="Segment"/>
</dbReference>